<dbReference type="Proteomes" id="UP001497516">
    <property type="component" value="Chromosome 1"/>
</dbReference>
<dbReference type="PANTHER" id="PTHR31945">
    <property type="entry name" value="TRANSCRIPTION FACTOR SCREAM2-RELATED"/>
    <property type="match status" value="1"/>
</dbReference>
<keyword evidence="9" id="KW-1185">Reference proteome</keyword>
<accession>A0AAV2CN60</accession>
<dbReference type="InterPro" id="IPR011598">
    <property type="entry name" value="bHLH_dom"/>
</dbReference>
<name>A0AAV2CN60_9ROSI</name>
<evidence type="ECO:0000259" key="7">
    <source>
        <dbReference type="PROSITE" id="PS50888"/>
    </source>
</evidence>
<keyword evidence="4" id="KW-0539">Nucleus</keyword>
<protein>
    <recommendedName>
        <fullName evidence="7">BHLH domain-containing protein</fullName>
    </recommendedName>
</protein>
<reference evidence="8 9" key="1">
    <citation type="submission" date="2024-04" db="EMBL/GenBank/DDBJ databases">
        <authorList>
            <person name="Fracassetti M."/>
        </authorList>
    </citation>
    <scope>NUCLEOTIDE SEQUENCE [LARGE SCALE GENOMIC DNA]</scope>
</reference>
<keyword evidence="3" id="KW-0804">Transcription</keyword>
<dbReference type="GO" id="GO:0043565">
    <property type="term" value="F:sequence-specific DNA binding"/>
    <property type="evidence" value="ECO:0007669"/>
    <property type="project" value="TreeGrafter"/>
</dbReference>
<gene>
    <name evidence="8" type="ORF">LTRI10_LOCUS4791</name>
</gene>
<evidence type="ECO:0000256" key="5">
    <source>
        <dbReference type="SAM" id="Coils"/>
    </source>
</evidence>
<feature type="domain" description="BHLH" evidence="7">
    <location>
        <begin position="291"/>
        <end position="340"/>
    </location>
</feature>
<dbReference type="AlphaFoldDB" id="A0AAV2CN60"/>
<keyword evidence="5" id="KW-0175">Coiled coil</keyword>
<dbReference type="GO" id="GO:0046983">
    <property type="term" value="F:protein dimerization activity"/>
    <property type="evidence" value="ECO:0007669"/>
    <property type="project" value="InterPro"/>
</dbReference>
<evidence type="ECO:0000256" key="3">
    <source>
        <dbReference type="ARBA" id="ARBA00023163"/>
    </source>
</evidence>
<dbReference type="Pfam" id="PF22754">
    <property type="entry name" value="bHLH-TF_ACT-like_plant"/>
    <property type="match status" value="1"/>
</dbReference>
<feature type="region of interest" description="Disordered" evidence="6">
    <location>
        <begin position="266"/>
        <end position="305"/>
    </location>
</feature>
<dbReference type="GO" id="GO:0003700">
    <property type="term" value="F:DNA-binding transcription factor activity"/>
    <property type="evidence" value="ECO:0007669"/>
    <property type="project" value="TreeGrafter"/>
</dbReference>
<dbReference type="Pfam" id="PF00010">
    <property type="entry name" value="HLH"/>
    <property type="match status" value="1"/>
</dbReference>
<dbReference type="SMART" id="SM00353">
    <property type="entry name" value="HLH"/>
    <property type="match status" value="1"/>
</dbReference>
<dbReference type="SUPFAM" id="SSF47459">
    <property type="entry name" value="HLH, helix-loop-helix DNA-binding domain"/>
    <property type="match status" value="1"/>
</dbReference>
<organism evidence="8 9">
    <name type="scientific">Linum trigynum</name>
    <dbReference type="NCBI Taxonomy" id="586398"/>
    <lineage>
        <taxon>Eukaryota</taxon>
        <taxon>Viridiplantae</taxon>
        <taxon>Streptophyta</taxon>
        <taxon>Embryophyta</taxon>
        <taxon>Tracheophyta</taxon>
        <taxon>Spermatophyta</taxon>
        <taxon>Magnoliopsida</taxon>
        <taxon>eudicotyledons</taxon>
        <taxon>Gunneridae</taxon>
        <taxon>Pentapetalae</taxon>
        <taxon>rosids</taxon>
        <taxon>fabids</taxon>
        <taxon>Malpighiales</taxon>
        <taxon>Linaceae</taxon>
        <taxon>Linum</taxon>
    </lineage>
</organism>
<dbReference type="PANTHER" id="PTHR31945:SF63">
    <property type="entry name" value="TRANSCRIPTION FACTOR BHLH90"/>
    <property type="match status" value="1"/>
</dbReference>
<dbReference type="PROSITE" id="PS50888">
    <property type="entry name" value="BHLH"/>
    <property type="match status" value="1"/>
</dbReference>
<evidence type="ECO:0000313" key="8">
    <source>
        <dbReference type="EMBL" id="CAL1357136.1"/>
    </source>
</evidence>
<evidence type="ECO:0000313" key="9">
    <source>
        <dbReference type="Proteomes" id="UP001497516"/>
    </source>
</evidence>
<evidence type="ECO:0000256" key="6">
    <source>
        <dbReference type="SAM" id="MobiDB-lite"/>
    </source>
</evidence>
<dbReference type="InterPro" id="IPR025610">
    <property type="entry name" value="MYC/MYB_N"/>
</dbReference>
<proteinExistence type="predicted"/>
<dbReference type="Gene3D" id="4.10.280.10">
    <property type="entry name" value="Helix-loop-helix DNA-binding domain"/>
    <property type="match status" value="1"/>
</dbReference>
<dbReference type="GO" id="GO:0005634">
    <property type="term" value="C:nucleus"/>
    <property type="evidence" value="ECO:0007669"/>
    <property type="project" value="UniProtKB-SubCell"/>
</dbReference>
<evidence type="ECO:0000256" key="1">
    <source>
        <dbReference type="ARBA" id="ARBA00004123"/>
    </source>
</evidence>
<evidence type="ECO:0000256" key="2">
    <source>
        <dbReference type="ARBA" id="ARBA00023015"/>
    </source>
</evidence>
<evidence type="ECO:0000256" key="4">
    <source>
        <dbReference type="ARBA" id="ARBA00023242"/>
    </source>
</evidence>
<dbReference type="Pfam" id="PF14215">
    <property type="entry name" value="bHLH-MYC_N"/>
    <property type="match status" value="1"/>
</dbReference>
<feature type="coiled-coil region" evidence="5">
    <location>
        <begin position="330"/>
        <end position="360"/>
    </location>
</feature>
<dbReference type="EMBL" id="OZ034813">
    <property type="protein sequence ID" value="CAL1357136.1"/>
    <property type="molecule type" value="Genomic_DNA"/>
</dbReference>
<dbReference type="InterPro" id="IPR051358">
    <property type="entry name" value="TF_AMS/ICE1/BHLH6-like"/>
</dbReference>
<sequence>MAARLDSVVELLRPLVYSRAWDYCVVWKLTNDPSRVVEWMGCCCSGAKMGSVDPADSVVKQEIGAEVMGTRNFWGPLCRDVHLKHRISTTACQALARLPSFMPLYSGIHGEVAISSRSRWLHHAGNVADSECHSESSGTQVLIPVLGGLVELFAAKHVPEDKKIVDLIMTHCNMLLLETLKENDLNPLLQNEFHDLLSPFHMFSLIPEIQLLPPTLPRQLSTASNGFEGSSSTCRPSNGYPLLDLCYSPFSVQNVGSGSSTESKYQESFLKKQAPTPRVVSQGKQKLDRNTNKSKNLTSERNRRNRIQERMLSLRALVPKITKMDKVSIIGDAIEYIIELQNEKQRLLEELQQIENEQGKEVDVKQELGDDDLPVAAKTRRIEAQLDVTRINKNEYLIKLLYHQKNGGFVKLMETLSSLGLQVVDANITNFDGQALNILRVEGNKEIPEMKLKDTLVKLV</sequence>
<dbReference type="InterPro" id="IPR036638">
    <property type="entry name" value="HLH_DNA-bd_sf"/>
</dbReference>
<comment type="subcellular location">
    <subcellularLocation>
        <location evidence="1">Nucleus</location>
    </subcellularLocation>
</comment>
<keyword evidence="2" id="KW-0805">Transcription regulation</keyword>
<dbReference type="InterPro" id="IPR054502">
    <property type="entry name" value="bHLH-TF_ACT-like_plant"/>
</dbReference>